<reference evidence="1 2" key="1">
    <citation type="submission" date="2024-09" db="EMBL/GenBank/DDBJ databases">
        <authorList>
            <person name="Sun Q."/>
            <person name="Mori K."/>
        </authorList>
    </citation>
    <scope>NUCLEOTIDE SEQUENCE [LARGE SCALE GENOMIC DNA]</scope>
    <source>
        <strain evidence="1 2">JCM 3323</strain>
    </source>
</reference>
<name>A0ABV5Q881_9ACTN</name>
<dbReference type="EMBL" id="JBHMCE010000011">
    <property type="protein sequence ID" value="MFB9531685.1"/>
    <property type="molecule type" value="Genomic_DNA"/>
</dbReference>
<gene>
    <name evidence="1" type="ORF">ACFFRN_34215</name>
</gene>
<evidence type="ECO:0000313" key="2">
    <source>
        <dbReference type="Proteomes" id="UP001589646"/>
    </source>
</evidence>
<dbReference type="RefSeq" id="WP_346119533.1">
    <property type="nucleotide sequence ID" value="NZ_BAAAXC010000008.1"/>
</dbReference>
<protein>
    <submittedName>
        <fullName evidence="1">Uncharacterized protein</fullName>
    </submittedName>
</protein>
<dbReference type="Proteomes" id="UP001589646">
    <property type="component" value="Unassembled WGS sequence"/>
</dbReference>
<accession>A0ABV5Q881</accession>
<sequence>MDHFKQRGAPLVATFSHKRKCFMSAQDSNLSSTGFDYVVAVTQDSVNSTLEEYLYSGLPEVILCYVYNEDFQPIPIDFATFVTGAGNTDPFSVPDGTEPSDARVQNLSNANFAFAIKVKLGLPPGVDPASLLPIIALKPGQSYVTYTLMFGEFVATEITYGPHGPVAWFNESQPSGTCWSFSGPVDLNFQDASFASLPSDVQERLKGIGDPDMFGVQQLYYDLNSSDLEQGFQFNRIPSNSALNDFMTSDFINTYWKELGGAEILGYAATQVTPTQSSSLAVTDVNFFTPDAVGGDNAPLTLNYLCATDNDQLPDTTHAGFGWNWIEPGEVSQYDGVAALNRNAFANYLLNTDNNGQSLAAYIQGNCQRPEVTVQCSGQEAENFYMYFFPGDPTITCPPSGPVILSCNYTSTISDKCGGPLLGGSIQITITYDITVSVQGDTMTIAQHLVGYTYISDQGSSDGGNVVDKSVTDVYTIGVNDTGQIVAALQSSTPVDNSKTPGVNGFLNWFTNINDLLNWATGAVRGCTGTSFADVPVSFLQNFVFPGGSSFVFNDAVFSDNQDLVGHITYADPTL</sequence>
<evidence type="ECO:0000313" key="1">
    <source>
        <dbReference type="EMBL" id="MFB9531685.1"/>
    </source>
</evidence>
<keyword evidence="2" id="KW-1185">Reference proteome</keyword>
<comment type="caution">
    <text evidence="1">The sequence shown here is derived from an EMBL/GenBank/DDBJ whole genome shotgun (WGS) entry which is preliminary data.</text>
</comment>
<proteinExistence type="predicted"/>
<organism evidence="1 2">
    <name type="scientific">Nonomuraea roseola</name>
    <dbReference type="NCBI Taxonomy" id="46179"/>
    <lineage>
        <taxon>Bacteria</taxon>
        <taxon>Bacillati</taxon>
        <taxon>Actinomycetota</taxon>
        <taxon>Actinomycetes</taxon>
        <taxon>Streptosporangiales</taxon>
        <taxon>Streptosporangiaceae</taxon>
        <taxon>Nonomuraea</taxon>
    </lineage>
</organism>